<keyword evidence="5 8" id="KW-0812">Transmembrane</keyword>
<evidence type="ECO:0000256" key="4">
    <source>
        <dbReference type="ARBA" id="ARBA00022475"/>
    </source>
</evidence>
<keyword evidence="6 8" id="KW-1133">Transmembrane helix</keyword>
<dbReference type="PANTHER" id="PTHR30472:SF24">
    <property type="entry name" value="FERRIC ENTEROBACTIN TRANSPORT SYSTEM PERMEASE PROTEIN FEPG"/>
    <property type="match status" value="1"/>
</dbReference>
<dbReference type="AlphaFoldDB" id="A0A7K2IX76"/>
<dbReference type="GO" id="GO:0033214">
    <property type="term" value="P:siderophore-iron import into cell"/>
    <property type="evidence" value="ECO:0007669"/>
    <property type="project" value="TreeGrafter"/>
</dbReference>
<evidence type="ECO:0000256" key="3">
    <source>
        <dbReference type="ARBA" id="ARBA00022448"/>
    </source>
</evidence>
<feature type="transmembrane region" description="Helical" evidence="8">
    <location>
        <begin position="81"/>
        <end position="99"/>
    </location>
</feature>
<evidence type="ECO:0000256" key="1">
    <source>
        <dbReference type="ARBA" id="ARBA00004651"/>
    </source>
</evidence>
<protein>
    <submittedName>
        <fullName evidence="9">Iron chelate uptake ABC transporter family permease subunit</fullName>
    </submittedName>
</protein>
<feature type="transmembrane region" description="Helical" evidence="8">
    <location>
        <begin position="260"/>
        <end position="284"/>
    </location>
</feature>
<reference evidence="9 10" key="1">
    <citation type="journal article" date="2019" name="Nat. Commun.">
        <title>The antimicrobial potential of Streptomyces from insect microbiomes.</title>
        <authorList>
            <person name="Chevrette M.G."/>
            <person name="Carlson C.M."/>
            <person name="Ortega H.E."/>
            <person name="Thomas C."/>
            <person name="Ananiev G.E."/>
            <person name="Barns K.J."/>
            <person name="Book A.J."/>
            <person name="Cagnazzo J."/>
            <person name="Carlos C."/>
            <person name="Flanigan W."/>
            <person name="Grubbs K.J."/>
            <person name="Horn H.A."/>
            <person name="Hoffmann F.M."/>
            <person name="Klassen J.L."/>
            <person name="Knack J.J."/>
            <person name="Lewin G.R."/>
            <person name="McDonald B.R."/>
            <person name="Muller L."/>
            <person name="Melo W.G.P."/>
            <person name="Pinto-Tomas A.A."/>
            <person name="Schmitz A."/>
            <person name="Wendt-Pienkowski E."/>
            <person name="Wildman S."/>
            <person name="Zhao M."/>
            <person name="Zhang F."/>
            <person name="Bugni T.S."/>
            <person name="Andes D.R."/>
            <person name="Pupo M.T."/>
            <person name="Currie C.R."/>
        </authorList>
    </citation>
    <scope>NUCLEOTIDE SEQUENCE [LARGE SCALE GENOMIC DNA]</scope>
    <source>
        <strain evidence="9 10">SID5840</strain>
    </source>
</reference>
<dbReference type="SUPFAM" id="SSF81345">
    <property type="entry name" value="ABC transporter involved in vitamin B12 uptake, BtuC"/>
    <property type="match status" value="1"/>
</dbReference>
<dbReference type="InterPro" id="IPR000522">
    <property type="entry name" value="ABC_transptr_permease_BtuC"/>
</dbReference>
<comment type="subcellular location">
    <subcellularLocation>
        <location evidence="1">Cell membrane</location>
        <topology evidence="1">Multi-pass membrane protein</topology>
    </subcellularLocation>
</comment>
<evidence type="ECO:0000313" key="9">
    <source>
        <dbReference type="EMBL" id="MYR34571.1"/>
    </source>
</evidence>
<keyword evidence="7 8" id="KW-0472">Membrane</keyword>
<dbReference type="Gene3D" id="1.10.3470.10">
    <property type="entry name" value="ABC transporter involved in vitamin B12 uptake, BtuC"/>
    <property type="match status" value="1"/>
</dbReference>
<accession>A0A7K2IX76</accession>
<feature type="transmembrane region" description="Helical" evidence="8">
    <location>
        <begin position="324"/>
        <end position="344"/>
    </location>
</feature>
<comment type="caution">
    <text evidence="9">The sequence shown here is derived from an EMBL/GenBank/DDBJ whole genome shotgun (WGS) entry which is preliminary data.</text>
</comment>
<evidence type="ECO:0000256" key="6">
    <source>
        <dbReference type="ARBA" id="ARBA00022989"/>
    </source>
</evidence>
<dbReference type="EMBL" id="WWHY01000001">
    <property type="protein sequence ID" value="MYR34571.1"/>
    <property type="molecule type" value="Genomic_DNA"/>
</dbReference>
<dbReference type="RefSeq" id="WP_161111587.1">
    <property type="nucleotide sequence ID" value="NZ_WWHY01000001.1"/>
</dbReference>
<feature type="transmembrane region" description="Helical" evidence="8">
    <location>
        <begin position="169"/>
        <end position="188"/>
    </location>
</feature>
<dbReference type="Proteomes" id="UP000467124">
    <property type="component" value="Unassembled WGS sequence"/>
</dbReference>
<name>A0A7K2IX76_9ACTN</name>
<evidence type="ECO:0000256" key="2">
    <source>
        <dbReference type="ARBA" id="ARBA00007935"/>
    </source>
</evidence>
<organism evidence="9 10">
    <name type="scientific">Nocardiopsis alba</name>
    <dbReference type="NCBI Taxonomy" id="53437"/>
    <lineage>
        <taxon>Bacteria</taxon>
        <taxon>Bacillati</taxon>
        <taxon>Actinomycetota</taxon>
        <taxon>Actinomycetes</taxon>
        <taxon>Streptosporangiales</taxon>
        <taxon>Nocardiopsidaceae</taxon>
        <taxon>Nocardiopsis</taxon>
    </lineage>
</organism>
<sequence>MTATVRAGRPSRALDLLPRPRPRARVVVATLSVAVLVILSALVALSLGDRPTAPADLWAALHGRGAENTVYAVREVRLPRVALAILVGAAFGLAGGLGQSVLRNPLASPDVLGISAGASAAAVGVIAVGTLGGPVGVVPIPVAALAGGLGAAALIFLLARGDSLRGRRLLLVGIALSAALTGFTQYLLTVVDVHDAQRAAVWLTGSLNTRSWEDAVPVALGLAVLLPTALVLAHTNRALLFEDDVVVGWGVRTGRARATLLLVSVCLAALATSAAGPVAFVALVSGQVARRLAAVPDIPPLLSASTGAALVLIADTVARTALPVQLPVGVLTALVGAPYLLYLLQRRRGSRGTAR</sequence>
<evidence type="ECO:0000313" key="10">
    <source>
        <dbReference type="Proteomes" id="UP000467124"/>
    </source>
</evidence>
<feature type="transmembrane region" description="Helical" evidence="8">
    <location>
        <begin position="26"/>
        <end position="48"/>
    </location>
</feature>
<dbReference type="InterPro" id="IPR037294">
    <property type="entry name" value="ABC_BtuC-like"/>
</dbReference>
<dbReference type="Pfam" id="PF01032">
    <property type="entry name" value="FecCD"/>
    <property type="match status" value="1"/>
</dbReference>
<feature type="transmembrane region" description="Helical" evidence="8">
    <location>
        <begin position="215"/>
        <end position="233"/>
    </location>
</feature>
<proteinExistence type="inferred from homology"/>
<dbReference type="CDD" id="cd06550">
    <property type="entry name" value="TM_ABC_iron-siderophores_like"/>
    <property type="match status" value="1"/>
</dbReference>
<keyword evidence="3" id="KW-0813">Transport</keyword>
<comment type="similarity">
    <text evidence="2">Belongs to the binding-protein-dependent transport system permease family. FecCD subfamily.</text>
</comment>
<keyword evidence="4" id="KW-1003">Cell membrane</keyword>
<evidence type="ECO:0000256" key="8">
    <source>
        <dbReference type="SAM" id="Phobius"/>
    </source>
</evidence>
<evidence type="ECO:0000256" key="5">
    <source>
        <dbReference type="ARBA" id="ARBA00022692"/>
    </source>
</evidence>
<feature type="transmembrane region" description="Helical" evidence="8">
    <location>
        <begin position="137"/>
        <end position="157"/>
    </location>
</feature>
<dbReference type="GO" id="GO:0005886">
    <property type="term" value="C:plasma membrane"/>
    <property type="evidence" value="ECO:0007669"/>
    <property type="project" value="UniProtKB-SubCell"/>
</dbReference>
<dbReference type="PANTHER" id="PTHR30472">
    <property type="entry name" value="FERRIC ENTEROBACTIN TRANSPORT SYSTEM PERMEASE PROTEIN"/>
    <property type="match status" value="1"/>
</dbReference>
<feature type="transmembrane region" description="Helical" evidence="8">
    <location>
        <begin position="111"/>
        <end position="131"/>
    </location>
</feature>
<gene>
    <name evidence="9" type="ORF">GTW20_20560</name>
</gene>
<evidence type="ECO:0000256" key="7">
    <source>
        <dbReference type="ARBA" id="ARBA00023136"/>
    </source>
</evidence>
<dbReference type="GO" id="GO:0022857">
    <property type="term" value="F:transmembrane transporter activity"/>
    <property type="evidence" value="ECO:0007669"/>
    <property type="project" value="InterPro"/>
</dbReference>